<keyword evidence="3" id="KW-1185">Reference proteome</keyword>
<organism evidence="2 3">
    <name type="scientific">Fulvitalea axinellae</name>
    <dbReference type="NCBI Taxonomy" id="1182444"/>
    <lineage>
        <taxon>Bacteria</taxon>
        <taxon>Pseudomonadati</taxon>
        <taxon>Bacteroidota</taxon>
        <taxon>Cytophagia</taxon>
        <taxon>Cytophagales</taxon>
        <taxon>Persicobacteraceae</taxon>
        <taxon>Fulvitalea</taxon>
    </lineage>
</organism>
<accession>A0AAU9D9W1</accession>
<dbReference type="KEGG" id="fax:FUAX_38060"/>
<dbReference type="AlphaFoldDB" id="A0AAU9D9W1"/>
<name>A0AAU9D9W1_9BACT</name>
<reference evidence="2 3" key="1">
    <citation type="submission" date="2021-12" db="EMBL/GenBank/DDBJ databases">
        <title>Genome sequencing of bacteria with rrn-lacking chromosome and rrn-plasmid.</title>
        <authorList>
            <person name="Anda M."/>
            <person name="Iwasaki W."/>
        </authorList>
    </citation>
    <scope>NUCLEOTIDE SEQUENCE [LARGE SCALE GENOMIC DNA]</scope>
    <source>
        <strain evidence="2 3">DSM 100852</strain>
    </source>
</reference>
<dbReference type="PROSITE" id="PS51257">
    <property type="entry name" value="PROKAR_LIPOPROTEIN"/>
    <property type="match status" value="1"/>
</dbReference>
<gene>
    <name evidence="2" type="ORF">FUAX_38060</name>
</gene>
<feature type="signal peptide" evidence="1">
    <location>
        <begin position="1"/>
        <end position="20"/>
    </location>
</feature>
<proteinExistence type="predicted"/>
<feature type="chain" id="PRO_5043773354" evidence="1">
    <location>
        <begin position="21"/>
        <end position="367"/>
    </location>
</feature>
<dbReference type="Proteomes" id="UP001348817">
    <property type="component" value="Chromosome"/>
</dbReference>
<evidence type="ECO:0000313" key="2">
    <source>
        <dbReference type="EMBL" id="BDD11374.1"/>
    </source>
</evidence>
<sequence>MKTRNLLSLLLLFFGFTACQDNGADDAVKDLEKGIPKKVMMDLPRTVSHTAKMEELSRRTFRGASVSNPFEKVNGRIMSQHLREIIGEGDRAGNITKELLAMMSNYKKNGKDSFEYKGKYDNRTKRGVLKKKVSFEGKTWDYELTVTDGGTDKLAVRMLWNGNPTKKALVLIKPFNLDQKAYKSVPKALYRIDYDTKKTAVADETMTVSLTGWIASYRLSTDKLKFTVTRKGDIFEFFGNSNSPNMWIVKQANKGKNYAFAIRCNAKTKIAVAKLGLAPQNLDENKDLLSAYSLYNVYKKELDAKKYPQVEKYLAGMKGASYYKGYTFHSSGDKRPEGFSAQFVDISKLTPFKPKTISDLKIEMAGS</sequence>
<keyword evidence="1" id="KW-0732">Signal</keyword>
<evidence type="ECO:0000256" key="1">
    <source>
        <dbReference type="SAM" id="SignalP"/>
    </source>
</evidence>
<dbReference type="RefSeq" id="WP_338392873.1">
    <property type="nucleotide sequence ID" value="NZ_AP025314.1"/>
</dbReference>
<dbReference type="EMBL" id="AP025314">
    <property type="protein sequence ID" value="BDD11374.1"/>
    <property type="molecule type" value="Genomic_DNA"/>
</dbReference>
<protein>
    <submittedName>
        <fullName evidence="2">Uncharacterized protein</fullName>
    </submittedName>
</protein>
<evidence type="ECO:0000313" key="3">
    <source>
        <dbReference type="Proteomes" id="UP001348817"/>
    </source>
</evidence>